<dbReference type="SUPFAM" id="SSF52833">
    <property type="entry name" value="Thioredoxin-like"/>
    <property type="match status" value="1"/>
</dbReference>
<accession>A0A1J1E4N2</accession>
<sequence length="72" mass="8276">MDKSFTDIPYKTIDISKNEDLIEKFNIKKIPTVVITKGEEEINRCGIKSAIDFELWLNENIPTSSIDNVVNF</sequence>
<dbReference type="EMBL" id="AP014564">
    <property type="protein sequence ID" value="BAV94278.1"/>
    <property type="molecule type" value="Genomic_DNA"/>
</dbReference>
<organism evidence="1 2">
    <name type="scientific">Ichthyobacterium seriolicida</name>
    <dbReference type="NCBI Taxonomy" id="242600"/>
    <lineage>
        <taxon>Bacteria</taxon>
        <taxon>Pseudomonadati</taxon>
        <taxon>Bacteroidota</taxon>
        <taxon>Flavobacteriia</taxon>
        <taxon>Flavobacteriales</taxon>
        <taxon>Ichthyobacteriaceae</taxon>
        <taxon>Ichthyobacterium</taxon>
    </lineage>
</organism>
<reference evidence="1 2" key="1">
    <citation type="submission" date="2014-03" db="EMBL/GenBank/DDBJ databases">
        <title>complete genome sequence of Flavobacteriaceae bacterium JBKA-6.</title>
        <authorList>
            <person name="Takano T."/>
            <person name="Nakamura Y."/>
            <person name="Takuma S."/>
            <person name="Yasuike M."/>
            <person name="Matsuyama T."/>
            <person name="Sakai T."/>
            <person name="Fujiwara A."/>
            <person name="Kimoto K."/>
            <person name="Fukuda Y."/>
            <person name="Kondo H."/>
            <person name="Hirono I."/>
            <person name="Nakayasu C."/>
        </authorList>
    </citation>
    <scope>NUCLEOTIDE SEQUENCE [LARGE SCALE GENOMIC DNA]</scope>
    <source>
        <strain evidence="1 2">JBKA-6</strain>
    </source>
</reference>
<dbReference type="Gene3D" id="3.40.30.10">
    <property type="entry name" value="Glutaredoxin"/>
    <property type="match status" value="1"/>
</dbReference>
<dbReference type="CDD" id="cd02947">
    <property type="entry name" value="TRX_family"/>
    <property type="match status" value="1"/>
</dbReference>
<name>A0A1J1E4N2_9FLAO</name>
<gene>
    <name evidence="1" type="ORF">JBKA6_0265</name>
</gene>
<evidence type="ECO:0000313" key="2">
    <source>
        <dbReference type="Proteomes" id="UP000243197"/>
    </source>
</evidence>
<keyword evidence="2" id="KW-1185">Reference proteome</keyword>
<proteinExistence type="predicted"/>
<dbReference type="AlphaFoldDB" id="A0A1J1E4N2"/>
<evidence type="ECO:0008006" key="3">
    <source>
        <dbReference type="Google" id="ProtNLM"/>
    </source>
</evidence>
<dbReference type="Proteomes" id="UP000243197">
    <property type="component" value="Chromosome"/>
</dbReference>
<protein>
    <recommendedName>
        <fullName evidence="3">Thioredoxin</fullName>
    </recommendedName>
</protein>
<dbReference type="InterPro" id="IPR036249">
    <property type="entry name" value="Thioredoxin-like_sf"/>
</dbReference>
<dbReference type="KEGG" id="ise:JBKA6_0265"/>
<evidence type="ECO:0000313" key="1">
    <source>
        <dbReference type="EMBL" id="BAV94278.1"/>
    </source>
</evidence>